<comment type="caution">
    <text evidence="1">The sequence shown here is derived from an EMBL/GenBank/DDBJ whole genome shotgun (WGS) entry which is preliminary data.</text>
</comment>
<evidence type="ECO:0000313" key="2">
    <source>
        <dbReference type="Proteomes" id="UP000475325"/>
    </source>
</evidence>
<organism evidence="1 2">
    <name type="scientific">Orbilia oligospora</name>
    <name type="common">Nematode-trapping fungus</name>
    <name type="synonym">Arthrobotrys oligospora</name>
    <dbReference type="NCBI Taxonomy" id="2813651"/>
    <lineage>
        <taxon>Eukaryota</taxon>
        <taxon>Fungi</taxon>
        <taxon>Dikarya</taxon>
        <taxon>Ascomycota</taxon>
        <taxon>Pezizomycotina</taxon>
        <taxon>Orbiliomycetes</taxon>
        <taxon>Orbiliales</taxon>
        <taxon>Orbiliaceae</taxon>
        <taxon>Orbilia</taxon>
    </lineage>
</organism>
<protein>
    <submittedName>
        <fullName evidence="1">Uncharacterized protein</fullName>
    </submittedName>
</protein>
<proteinExistence type="predicted"/>
<dbReference type="Proteomes" id="UP000475325">
    <property type="component" value="Unassembled WGS sequence"/>
</dbReference>
<evidence type="ECO:0000313" key="1">
    <source>
        <dbReference type="EMBL" id="KAF3097383.1"/>
    </source>
</evidence>
<dbReference type="EMBL" id="WIQW01000034">
    <property type="protein sequence ID" value="KAF3097383.1"/>
    <property type="molecule type" value="Genomic_DNA"/>
</dbReference>
<reference evidence="1 2" key="1">
    <citation type="submission" date="2019-06" db="EMBL/GenBank/DDBJ databases">
        <authorList>
            <person name="Palmer J.M."/>
        </authorList>
    </citation>
    <scope>NUCLEOTIDE SEQUENCE [LARGE SCALE GENOMIC DNA]</scope>
    <source>
        <strain evidence="1 2">TWF102</strain>
    </source>
</reference>
<accession>A0A7C8JK84</accession>
<sequence>MSTSSITASHNRGTLGLAGTCRENEQMRGSHYTEWIKPVPKKQMEKGKSCAVRYTGCCSLWSIPARASTSLLPFPFFGIRTRVNHLFFYMNSTLTVFFF</sequence>
<name>A0A7C8JK84_ORBOL</name>
<dbReference type="AlphaFoldDB" id="A0A7C8JK84"/>
<gene>
    <name evidence="1" type="ORF">TWF102_006361</name>
</gene>